<keyword evidence="4" id="KW-0732">Signal</keyword>
<name>A0A9D7XJ40_9BACT</name>
<dbReference type="Proteomes" id="UP000886657">
    <property type="component" value="Unassembled WGS sequence"/>
</dbReference>
<dbReference type="InterPro" id="IPR001570">
    <property type="entry name" value="Peptidase_M4_C_domain"/>
</dbReference>
<feature type="domain" description="Peptidase M4 C-terminal" evidence="11">
    <location>
        <begin position="356"/>
        <end position="551"/>
    </location>
</feature>
<keyword evidence="6 9" id="KW-0862">Zinc</keyword>
<evidence type="ECO:0000259" key="12">
    <source>
        <dbReference type="Pfam" id="PF07504"/>
    </source>
</evidence>
<dbReference type="EMBL" id="JADKIO010000009">
    <property type="protein sequence ID" value="MBK9797328.1"/>
    <property type="molecule type" value="Genomic_DNA"/>
</dbReference>
<dbReference type="Gene3D" id="1.10.390.10">
    <property type="entry name" value="Neutral Protease Domain 2"/>
    <property type="match status" value="1"/>
</dbReference>
<evidence type="ECO:0000259" key="11">
    <source>
        <dbReference type="Pfam" id="PF02868"/>
    </source>
</evidence>
<dbReference type="EC" id="3.4.24.-" evidence="9"/>
<dbReference type="GO" id="GO:0046872">
    <property type="term" value="F:metal ion binding"/>
    <property type="evidence" value="ECO:0007669"/>
    <property type="project" value="UniProtKB-UniRule"/>
</dbReference>
<dbReference type="Pfam" id="PF07504">
    <property type="entry name" value="FTP"/>
    <property type="match status" value="1"/>
</dbReference>
<accession>A0A9D7XJ40</accession>
<feature type="active site" evidence="8">
    <location>
        <position position="346"/>
    </location>
</feature>
<evidence type="ECO:0000256" key="2">
    <source>
        <dbReference type="ARBA" id="ARBA00022670"/>
    </source>
</evidence>
<dbReference type="InterPro" id="IPR013856">
    <property type="entry name" value="Peptidase_M4_domain"/>
</dbReference>
<comment type="caution">
    <text evidence="13">The sequence shown here is derived from an EMBL/GenBank/DDBJ whole genome shotgun (WGS) entry which is preliminary data.</text>
</comment>
<keyword evidence="2 9" id="KW-0645">Protease</keyword>
<dbReference type="Gene3D" id="3.10.170.10">
    <property type="match status" value="1"/>
</dbReference>
<organism evidence="13 14">
    <name type="scientific">Candidatus Geothrix skivensis</name>
    <dbReference type="NCBI Taxonomy" id="2954439"/>
    <lineage>
        <taxon>Bacteria</taxon>
        <taxon>Pseudomonadati</taxon>
        <taxon>Acidobacteriota</taxon>
        <taxon>Holophagae</taxon>
        <taxon>Holophagales</taxon>
        <taxon>Holophagaceae</taxon>
        <taxon>Geothrix</taxon>
    </lineage>
</organism>
<dbReference type="PANTHER" id="PTHR33794:SF1">
    <property type="entry name" value="BACILLOLYSIN"/>
    <property type="match status" value="1"/>
</dbReference>
<evidence type="ECO:0000256" key="4">
    <source>
        <dbReference type="ARBA" id="ARBA00022729"/>
    </source>
</evidence>
<gene>
    <name evidence="13" type="ORF">IPP58_12685</name>
</gene>
<evidence type="ECO:0000256" key="9">
    <source>
        <dbReference type="RuleBase" id="RU366073"/>
    </source>
</evidence>
<evidence type="ECO:0000256" key="3">
    <source>
        <dbReference type="ARBA" id="ARBA00022723"/>
    </source>
</evidence>
<evidence type="ECO:0000256" key="7">
    <source>
        <dbReference type="ARBA" id="ARBA00023049"/>
    </source>
</evidence>
<dbReference type="InterPro" id="IPR011096">
    <property type="entry name" value="FTP_domain"/>
</dbReference>
<dbReference type="InterPro" id="IPR023612">
    <property type="entry name" value="Peptidase_M4"/>
</dbReference>
<evidence type="ECO:0000256" key="5">
    <source>
        <dbReference type="ARBA" id="ARBA00022801"/>
    </source>
</evidence>
<dbReference type="GO" id="GO:0006508">
    <property type="term" value="P:proteolysis"/>
    <property type="evidence" value="ECO:0007669"/>
    <property type="project" value="UniProtKB-KW"/>
</dbReference>
<proteinExistence type="inferred from homology"/>
<dbReference type="PANTHER" id="PTHR33794">
    <property type="entry name" value="BACILLOLYSIN"/>
    <property type="match status" value="1"/>
</dbReference>
<dbReference type="SUPFAM" id="SSF55486">
    <property type="entry name" value="Metalloproteases ('zincins'), catalytic domain"/>
    <property type="match status" value="1"/>
</dbReference>
<keyword evidence="7 9" id="KW-0482">Metalloprotease</keyword>
<feature type="domain" description="Peptidase M4" evidence="10">
    <location>
        <begin position="193"/>
        <end position="352"/>
    </location>
</feature>
<comment type="subcellular location">
    <subcellularLocation>
        <location evidence="9">Secreted</location>
    </subcellularLocation>
</comment>
<feature type="active site" description="Proton donor" evidence="8">
    <location>
        <position position="454"/>
    </location>
</feature>
<evidence type="ECO:0000256" key="6">
    <source>
        <dbReference type="ARBA" id="ARBA00022833"/>
    </source>
</evidence>
<protein>
    <recommendedName>
        <fullName evidence="9">Neutral metalloproteinase</fullName>
        <ecNumber evidence="9">3.4.24.-</ecNumber>
    </recommendedName>
</protein>
<comment type="function">
    <text evidence="9">Extracellular zinc metalloprotease.</text>
</comment>
<dbReference type="Pfam" id="PF02868">
    <property type="entry name" value="Peptidase_M4_C"/>
    <property type="match status" value="1"/>
</dbReference>
<comment type="cofactor">
    <cofactor evidence="9">
        <name>Zn(2+)</name>
        <dbReference type="ChEBI" id="CHEBI:29105"/>
    </cofactor>
</comment>
<dbReference type="GO" id="GO:0005576">
    <property type="term" value="C:extracellular region"/>
    <property type="evidence" value="ECO:0007669"/>
    <property type="project" value="UniProtKB-SubCell"/>
</dbReference>
<dbReference type="InterPro" id="IPR027268">
    <property type="entry name" value="Peptidase_M4/M1_CTD_sf"/>
</dbReference>
<keyword evidence="5 9" id="KW-0378">Hydrolase</keyword>
<keyword evidence="9" id="KW-0964">Secreted</keyword>
<dbReference type="InterPro" id="IPR050728">
    <property type="entry name" value="Zinc_Metalloprotease_M4"/>
</dbReference>
<feature type="domain" description="FTP" evidence="12">
    <location>
        <begin position="64"/>
        <end position="87"/>
    </location>
</feature>
<dbReference type="CDD" id="cd09597">
    <property type="entry name" value="M4_TLP"/>
    <property type="match status" value="1"/>
</dbReference>
<comment type="similarity">
    <text evidence="1 9">Belongs to the peptidase M4 family.</text>
</comment>
<reference evidence="13" key="1">
    <citation type="submission" date="2020-10" db="EMBL/GenBank/DDBJ databases">
        <title>Connecting structure to function with the recovery of over 1000 high-quality activated sludge metagenome-assembled genomes encoding full-length rRNA genes using long-read sequencing.</title>
        <authorList>
            <person name="Singleton C.M."/>
            <person name="Petriglieri F."/>
            <person name="Kristensen J.M."/>
            <person name="Kirkegaard R.H."/>
            <person name="Michaelsen T.Y."/>
            <person name="Andersen M.H."/>
            <person name="Karst S.M."/>
            <person name="Dueholm M.S."/>
            <person name="Nielsen P.H."/>
            <person name="Albertsen M."/>
        </authorList>
    </citation>
    <scope>NUCLEOTIDE SEQUENCE</scope>
    <source>
        <strain evidence="13">Skiv_18-Q3-R9-52_MAXAC.067</strain>
    </source>
</reference>
<dbReference type="GO" id="GO:0004222">
    <property type="term" value="F:metalloendopeptidase activity"/>
    <property type="evidence" value="ECO:0007669"/>
    <property type="project" value="UniProtKB-UniRule"/>
</dbReference>
<sequence>MHRLIRLCLVAGVGLAPLSGGENPLHQQAARSLSARVFHLGLDRDHGFAPGLIHQDRVLNEADVRMHQLYRGVKVFGGEAIVHLSGDTTRAITDGLLRGLKLNTKPTLTSGEALGLAHLALNPMGPYAHPPSAELVVAAVETGGRPVHALAWHVHAELENGAAETAHTDFFVDAHTGSILERWSTLQTSGVVGTGLSQYSGVVNLNTNSLTSGFELRDMTRGTGGTYGQNVVTNMNHSTTVNGNIYTDADNTWGDGLNYVETTDTTLPNGQTAAVDAAYGMQKTWDMYKNVYARNGIDNTGKATFSRVHYSSAYDNAFWSTTSFCMTYGDGTSFTTLTSMDVAAHEMSHGVMAFSANLAYKGESGGLNEANSDIMGAAAEFYARGGGTTVIPNFTDIATTISTVGGVVPAANYLIGEQLETAAFNHPLRWMYKPSLDGRSPDAWSSTLRRLDVHYSSGPANHWFFLLSHGSQVDAFSGNIASPMANGVTSITGVGNHKAAAIWYRAVTKYMTSTTIYSGARTATLLAATDLYGASSAEYAAVNLAWKAVNVL</sequence>
<dbReference type="AlphaFoldDB" id="A0A9D7XJ40"/>
<evidence type="ECO:0000256" key="1">
    <source>
        <dbReference type="ARBA" id="ARBA00009388"/>
    </source>
</evidence>
<keyword evidence="3" id="KW-0479">Metal-binding</keyword>
<evidence type="ECO:0000256" key="8">
    <source>
        <dbReference type="PIRSR" id="PIRSR623612-1"/>
    </source>
</evidence>
<dbReference type="PRINTS" id="PR00730">
    <property type="entry name" value="THERMOLYSIN"/>
</dbReference>
<dbReference type="Pfam" id="PF01447">
    <property type="entry name" value="Peptidase_M4"/>
    <property type="match status" value="1"/>
</dbReference>
<evidence type="ECO:0000259" key="10">
    <source>
        <dbReference type="Pfam" id="PF01447"/>
    </source>
</evidence>
<evidence type="ECO:0000313" key="13">
    <source>
        <dbReference type="EMBL" id="MBK9797328.1"/>
    </source>
</evidence>
<evidence type="ECO:0000313" key="14">
    <source>
        <dbReference type="Proteomes" id="UP000886657"/>
    </source>
</evidence>